<dbReference type="RefSeq" id="YP_010755286.1">
    <property type="nucleotide sequence ID" value="NC_073468.1"/>
</dbReference>
<reference evidence="3" key="1">
    <citation type="submission" date="2021-09" db="EMBL/GenBank/DDBJ databases">
        <authorList>
            <person name="Andersen S.H."/>
            <person name="Beall E.A."/>
            <person name="Cappelle B."/>
            <person name="Falteisek K.J."/>
            <person name="Fenske B.A."/>
            <person name="Gansluckner N.W."/>
            <person name="Gilbertson S.M."/>
            <person name="Krings K.J."/>
            <person name="Mobeck M."/>
            <person name="Odeku J.O."/>
            <person name="Poncelet M.E."/>
            <person name="Rohr J.R."/>
            <person name="Rolands L."/>
            <person name="Whipple C.D."/>
            <person name="Whipple E.M."/>
            <person name="Spring A.M."/>
            <person name="Klyczek K."/>
            <person name="Garlena R.A."/>
            <person name="Russell D.A."/>
            <person name="Pope W.H."/>
            <person name="Jacobs-Sera D."/>
            <person name="Hatfull G.F."/>
        </authorList>
    </citation>
    <scope>NUCLEOTIDE SEQUENCE</scope>
</reference>
<dbReference type="GeneID" id="80019937"/>
<feature type="transmembrane region" description="Helical" evidence="2">
    <location>
        <begin position="21"/>
        <end position="47"/>
    </location>
</feature>
<gene>
    <name evidence="3" type="primary">296</name>
    <name evidence="3" type="ORF">SEA_PUMPERNICKEL_296</name>
</gene>
<keyword evidence="4" id="KW-1185">Reference proteome</keyword>
<feature type="compositionally biased region" description="Basic and acidic residues" evidence="1">
    <location>
        <begin position="81"/>
        <end position="90"/>
    </location>
</feature>
<proteinExistence type="predicted"/>
<sequence length="108" mass="12066">MSTEKSNPFLRAEKIINRVGVIFTLIMMVFILVVLPIVMAVSGVPLWQALMPIWTTALFLGLLWGAIILAVKWERAKLRWEDRQSEDVRPPKPPKAVKNGGIGVSKNG</sequence>
<keyword evidence="2" id="KW-0812">Transmembrane</keyword>
<organism evidence="3 4">
    <name type="scientific">Microbacterium phage Pumpernickel</name>
    <dbReference type="NCBI Taxonomy" id="2885983"/>
    <lineage>
        <taxon>Viruses</taxon>
        <taxon>Duplodnaviria</taxon>
        <taxon>Heunggongvirae</taxon>
        <taxon>Uroviricota</taxon>
        <taxon>Caudoviricetes</taxon>
        <taxon>Pumpernickelvirus</taxon>
        <taxon>Pumpernickelvirus pumpernickel</taxon>
    </lineage>
</organism>
<keyword evidence="2" id="KW-0472">Membrane</keyword>
<evidence type="ECO:0000313" key="3">
    <source>
        <dbReference type="EMBL" id="UDL16046.1"/>
    </source>
</evidence>
<keyword evidence="2" id="KW-1133">Transmembrane helix</keyword>
<dbReference type="Proteomes" id="UP000827768">
    <property type="component" value="Segment"/>
</dbReference>
<evidence type="ECO:0000256" key="1">
    <source>
        <dbReference type="SAM" id="MobiDB-lite"/>
    </source>
</evidence>
<protein>
    <submittedName>
        <fullName evidence="3">Membrane protein</fullName>
    </submittedName>
</protein>
<dbReference type="EMBL" id="OK040790">
    <property type="protein sequence ID" value="UDL16046.1"/>
    <property type="molecule type" value="Genomic_DNA"/>
</dbReference>
<accession>A0AAE9C3K3</accession>
<feature type="transmembrane region" description="Helical" evidence="2">
    <location>
        <begin position="53"/>
        <end position="71"/>
    </location>
</feature>
<name>A0AAE9C3K3_9CAUD</name>
<feature type="region of interest" description="Disordered" evidence="1">
    <location>
        <begin position="81"/>
        <end position="108"/>
    </location>
</feature>
<evidence type="ECO:0000256" key="2">
    <source>
        <dbReference type="SAM" id="Phobius"/>
    </source>
</evidence>
<evidence type="ECO:0000313" key="4">
    <source>
        <dbReference type="Proteomes" id="UP000827768"/>
    </source>
</evidence>
<dbReference type="KEGG" id="vg:80019937"/>